<dbReference type="Gene3D" id="2.102.10.10">
    <property type="entry name" value="Rieske [2Fe-2S] iron-sulphur domain"/>
    <property type="match status" value="1"/>
</dbReference>
<dbReference type="EMBL" id="RBDX01000004">
    <property type="protein sequence ID" value="RKN10962.1"/>
    <property type="molecule type" value="Genomic_DNA"/>
</dbReference>
<keyword evidence="8" id="KW-1185">Reference proteome</keyword>
<evidence type="ECO:0000313" key="9">
    <source>
        <dbReference type="Proteomes" id="UP000275024"/>
    </source>
</evidence>
<dbReference type="OrthoDB" id="147178at2"/>
<dbReference type="GO" id="GO:0046872">
    <property type="term" value="F:metal ion binding"/>
    <property type="evidence" value="ECO:0007669"/>
    <property type="project" value="UniProtKB-KW"/>
</dbReference>
<evidence type="ECO:0000256" key="4">
    <source>
        <dbReference type="ARBA" id="ARBA00023014"/>
    </source>
</evidence>
<evidence type="ECO:0000256" key="2">
    <source>
        <dbReference type="ARBA" id="ARBA00022723"/>
    </source>
</evidence>
<evidence type="ECO:0000313" key="6">
    <source>
        <dbReference type="EMBL" id="RKN10962.1"/>
    </source>
</evidence>
<accession>A0A3A9WEA2</accession>
<evidence type="ECO:0000256" key="1">
    <source>
        <dbReference type="ARBA" id="ARBA00022714"/>
    </source>
</evidence>
<protein>
    <recommendedName>
        <fullName evidence="5">Rieske domain-containing protein</fullName>
    </recommendedName>
</protein>
<dbReference type="PROSITE" id="PS51296">
    <property type="entry name" value="RIESKE"/>
    <property type="match status" value="1"/>
</dbReference>
<keyword evidence="2" id="KW-0479">Metal-binding</keyword>
<name>A0A3A9WEA2_9ACTN</name>
<keyword evidence="4" id="KW-0411">Iron-sulfur</keyword>
<dbReference type="InterPro" id="IPR036922">
    <property type="entry name" value="Rieske_2Fe-2S_sf"/>
</dbReference>
<dbReference type="PANTHER" id="PTHR21496">
    <property type="entry name" value="FERREDOXIN-RELATED"/>
    <property type="match status" value="1"/>
</dbReference>
<evidence type="ECO:0000256" key="3">
    <source>
        <dbReference type="ARBA" id="ARBA00023004"/>
    </source>
</evidence>
<comment type="caution">
    <text evidence="6">The sequence shown here is derived from an EMBL/GenBank/DDBJ whole genome shotgun (WGS) entry which is preliminary data.</text>
</comment>
<reference evidence="8 9" key="1">
    <citation type="submission" date="2018-09" db="EMBL/GenBank/DDBJ databases">
        <title>Streptomyces sp. nov. DS1-2, an endophytic actinomycete isolated from roots of Dendrobium scabrilingue.</title>
        <authorList>
            <person name="Kuncharoen N."/>
            <person name="Kudo T."/>
            <person name="Ohkuma M."/>
            <person name="Yuki M."/>
            <person name="Tanasupawat S."/>
        </authorList>
    </citation>
    <scope>NUCLEOTIDE SEQUENCE [LARGE SCALE GENOMIC DNA]</scope>
    <source>
        <strain evidence="6 9">AZ1-7</strain>
        <strain evidence="7 8">DS1-2</strain>
    </source>
</reference>
<dbReference type="GO" id="GO:0051537">
    <property type="term" value="F:2 iron, 2 sulfur cluster binding"/>
    <property type="evidence" value="ECO:0007669"/>
    <property type="project" value="UniProtKB-KW"/>
</dbReference>
<sequence>MSDWVKVAELTELSRRGKKLVVLGDERVALFHDDGEVFAFRDACVHKGRPLSRGTLLRGRLICPGHQWAFDLRTGRADDRDDHQPGFPVRVVDGGVWIRPGAPAAPPAPLTARTVQE</sequence>
<dbReference type="GO" id="GO:0004497">
    <property type="term" value="F:monooxygenase activity"/>
    <property type="evidence" value="ECO:0007669"/>
    <property type="project" value="UniProtKB-ARBA"/>
</dbReference>
<dbReference type="RefSeq" id="WP_120696232.1">
    <property type="nucleotide sequence ID" value="NZ_RBDX01000004.1"/>
</dbReference>
<organism evidence="6 9">
    <name type="scientific">Streptomyces radicis</name>
    <dbReference type="NCBI Taxonomy" id="1750517"/>
    <lineage>
        <taxon>Bacteria</taxon>
        <taxon>Bacillati</taxon>
        <taxon>Actinomycetota</taxon>
        <taxon>Actinomycetes</taxon>
        <taxon>Kitasatosporales</taxon>
        <taxon>Streptomycetaceae</taxon>
        <taxon>Streptomyces</taxon>
    </lineage>
</organism>
<evidence type="ECO:0000313" key="8">
    <source>
        <dbReference type="Proteomes" id="UP000268652"/>
    </source>
</evidence>
<gene>
    <name evidence="7" type="ORF">D7318_08305</name>
    <name evidence="6" type="ORF">D7319_07450</name>
</gene>
<dbReference type="Proteomes" id="UP000275024">
    <property type="component" value="Unassembled WGS sequence"/>
</dbReference>
<dbReference type="EMBL" id="RBDY01000004">
    <property type="protein sequence ID" value="RKN25225.1"/>
    <property type="molecule type" value="Genomic_DNA"/>
</dbReference>
<proteinExistence type="predicted"/>
<dbReference type="Proteomes" id="UP000268652">
    <property type="component" value="Unassembled WGS sequence"/>
</dbReference>
<dbReference type="InterPro" id="IPR017941">
    <property type="entry name" value="Rieske_2Fe-2S"/>
</dbReference>
<dbReference type="GO" id="GO:0016705">
    <property type="term" value="F:oxidoreductase activity, acting on paired donors, with incorporation or reduction of molecular oxygen"/>
    <property type="evidence" value="ECO:0007669"/>
    <property type="project" value="UniProtKB-ARBA"/>
</dbReference>
<dbReference type="AlphaFoldDB" id="A0A3A9WEA2"/>
<evidence type="ECO:0000259" key="5">
    <source>
        <dbReference type="PROSITE" id="PS51296"/>
    </source>
</evidence>
<dbReference type="PANTHER" id="PTHR21496:SF23">
    <property type="entry name" value="3-PHENYLPROPIONATE_CINNAMIC ACID DIOXYGENASE FERREDOXIN SUBUNIT"/>
    <property type="match status" value="1"/>
</dbReference>
<keyword evidence="3" id="KW-0408">Iron</keyword>
<dbReference type="SUPFAM" id="SSF50022">
    <property type="entry name" value="ISP domain"/>
    <property type="match status" value="1"/>
</dbReference>
<feature type="domain" description="Rieske" evidence="5">
    <location>
        <begin position="4"/>
        <end position="98"/>
    </location>
</feature>
<keyword evidence="1" id="KW-0001">2Fe-2S</keyword>
<dbReference type="Pfam" id="PF00355">
    <property type="entry name" value="Rieske"/>
    <property type="match status" value="1"/>
</dbReference>
<evidence type="ECO:0000313" key="7">
    <source>
        <dbReference type="EMBL" id="RKN25225.1"/>
    </source>
</evidence>